<gene>
    <name evidence="1" type="ORF">BACERE00174_00243</name>
</gene>
<organism evidence="1 2">
    <name type="scientific">Bacillus paranthracis</name>
    <dbReference type="NCBI Taxonomy" id="2026186"/>
    <lineage>
        <taxon>Bacteria</taxon>
        <taxon>Bacillati</taxon>
        <taxon>Bacillota</taxon>
        <taxon>Bacilli</taxon>
        <taxon>Bacillales</taxon>
        <taxon>Bacillaceae</taxon>
        <taxon>Bacillus</taxon>
        <taxon>Bacillus cereus group</taxon>
    </lineage>
</organism>
<name>A0A7D8D186_9BACI</name>
<comment type="caution">
    <text evidence="1">The sequence shown here is derived from an EMBL/GenBank/DDBJ whole genome shotgun (WGS) entry which is preliminary data.</text>
</comment>
<dbReference type="EMBL" id="FWYW01000025">
    <property type="protein sequence ID" value="SMD60485.1"/>
    <property type="molecule type" value="Genomic_DNA"/>
</dbReference>
<evidence type="ECO:0000313" key="2">
    <source>
        <dbReference type="Proteomes" id="UP000194422"/>
    </source>
</evidence>
<sequence length="64" mass="7487">MFKLPYHYLTSSLNSRSIEMVLRSINEKAEINLEIGRGTSSFFYFSLLDRLTVGDFIKHIFLII</sequence>
<dbReference type="AlphaFoldDB" id="A0A7D8D186"/>
<accession>A0A7D8D186</accession>
<reference evidence="1 2" key="1">
    <citation type="submission" date="2017-04" db="EMBL/GenBank/DDBJ databases">
        <authorList>
            <person name="Criscuolo A."/>
        </authorList>
    </citation>
    <scope>NUCLEOTIDE SEQUENCE [LARGE SCALE GENOMIC DNA]</scope>
    <source>
        <strain evidence="1">16-00174</strain>
    </source>
</reference>
<dbReference type="Proteomes" id="UP000194422">
    <property type="component" value="Unassembled WGS sequence"/>
</dbReference>
<proteinExistence type="predicted"/>
<evidence type="ECO:0000313" key="1">
    <source>
        <dbReference type="EMBL" id="SMD60485.1"/>
    </source>
</evidence>
<protein>
    <submittedName>
        <fullName evidence="1">Uncharacterized protein</fullName>
    </submittedName>
</protein>